<evidence type="ECO:0000313" key="2">
    <source>
        <dbReference type="Proteomes" id="UP000276588"/>
    </source>
</evidence>
<accession>A0A3A6PNE7</accession>
<dbReference type="RefSeq" id="WP_120102749.1">
    <property type="nucleotide sequence ID" value="NZ_QKNY01000010.1"/>
</dbReference>
<dbReference type="AlphaFoldDB" id="A0A3A6PNE7"/>
<proteinExistence type="predicted"/>
<comment type="caution">
    <text evidence="1">The sequence shown here is derived from an EMBL/GenBank/DDBJ whole genome shotgun (WGS) entry which is preliminary data.</text>
</comment>
<name>A0A3A6PNE7_9EURY</name>
<keyword evidence="2" id="KW-1185">Reference proteome</keyword>
<protein>
    <submittedName>
        <fullName evidence="1">Uncharacterized protein</fullName>
    </submittedName>
</protein>
<gene>
    <name evidence="1" type="ORF">DM826_07305</name>
</gene>
<dbReference type="Proteomes" id="UP000276588">
    <property type="component" value="Unassembled WGS sequence"/>
</dbReference>
<evidence type="ECO:0000313" key="1">
    <source>
        <dbReference type="EMBL" id="RJX43105.1"/>
    </source>
</evidence>
<sequence length="99" mass="11070">MAHNLTVKADNYENELQPEDLLGYQIFHPGRGLGLGIVRERTTIKNGYGDTRDVFVCDTPAFADDQTQVYRNVKTIMDNIANLGYEVFDESGAVDPTTE</sequence>
<organism evidence="1 2">
    <name type="scientific">Halonotius aquaticus</name>
    <dbReference type="NCBI Taxonomy" id="2216978"/>
    <lineage>
        <taxon>Archaea</taxon>
        <taxon>Methanobacteriati</taxon>
        <taxon>Methanobacteriota</taxon>
        <taxon>Stenosarchaea group</taxon>
        <taxon>Halobacteria</taxon>
        <taxon>Halobacteriales</taxon>
        <taxon>Haloferacaceae</taxon>
        <taxon>Halonotius</taxon>
    </lineage>
</organism>
<dbReference type="EMBL" id="QKNY01000010">
    <property type="protein sequence ID" value="RJX43105.1"/>
    <property type="molecule type" value="Genomic_DNA"/>
</dbReference>
<reference evidence="1 2" key="1">
    <citation type="submission" date="2018-06" db="EMBL/GenBank/DDBJ databases">
        <title>Halonotius sp. F13-13 a new haloarchaeeon isolated from a solar saltern from Isla Cristina, Huelva, Spain.</title>
        <authorList>
            <person name="Duran-Viseras A."/>
            <person name="Sanchez-Porro C."/>
            <person name="Ventosa A."/>
        </authorList>
    </citation>
    <scope>NUCLEOTIDE SEQUENCE [LARGE SCALE GENOMIC DNA]</scope>
    <source>
        <strain evidence="1 2">F13-13</strain>
    </source>
</reference>